<dbReference type="InterPro" id="IPR023772">
    <property type="entry name" value="DNA-bd_HTH_TetR-type_CS"/>
</dbReference>
<dbReference type="PROSITE" id="PS01081">
    <property type="entry name" value="HTH_TETR_1"/>
    <property type="match status" value="1"/>
</dbReference>
<evidence type="ECO:0000256" key="2">
    <source>
        <dbReference type="ARBA" id="ARBA00023125"/>
    </source>
</evidence>
<dbReference type="EMBL" id="BORQ01000020">
    <property type="protein sequence ID" value="GIO35132.1"/>
    <property type="molecule type" value="Genomic_DNA"/>
</dbReference>
<keyword evidence="7" id="KW-1185">Reference proteome</keyword>
<evidence type="ECO:0000256" key="1">
    <source>
        <dbReference type="ARBA" id="ARBA00023015"/>
    </source>
</evidence>
<dbReference type="SUPFAM" id="SSF46689">
    <property type="entry name" value="Homeodomain-like"/>
    <property type="match status" value="1"/>
</dbReference>
<dbReference type="RefSeq" id="WP_160045695.1">
    <property type="nucleotide sequence ID" value="NZ_BORQ01000020.1"/>
</dbReference>
<dbReference type="InterPro" id="IPR050109">
    <property type="entry name" value="HTH-type_TetR-like_transc_reg"/>
</dbReference>
<dbReference type="AlphaFoldDB" id="A0A919XLD6"/>
<dbReference type="PROSITE" id="PS50977">
    <property type="entry name" value="HTH_TETR_2"/>
    <property type="match status" value="1"/>
</dbReference>
<dbReference type="Pfam" id="PF16859">
    <property type="entry name" value="TetR_C_11"/>
    <property type="match status" value="1"/>
</dbReference>
<accession>A0A919XLD6</accession>
<organism evidence="6 7">
    <name type="scientific">Paenibacillus albilobatus</name>
    <dbReference type="NCBI Taxonomy" id="2716884"/>
    <lineage>
        <taxon>Bacteria</taxon>
        <taxon>Bacillati</taxon>
        <taxon>Bacillota</taxon>
        <taxon>Bacilli</taxon>
        <taxon>Bacillales</taxon>
        <taxon>Paenibacillaceae</taxon>
        <taxon>Paenibacillus</taxon>
    </lineage>
</organism>
<dbReference type="GO" id="GO:0003700">
    <property type="term" value="F:DNA-binding transcription factor activity"/>
    <property type="evidence" value="ECO:0007669"/>
    <property type="project" value="TreeGrafter"/>
</dbReference>
<feature type="DNA-binding region" description="H-T-H motif" evidence="4">
    <location>
        <begin position="37"/>
        <end position="56"/>
    </location>
</feature>
<dbReference type="InterPro" id="IPR036271">
    <property type="entry name" value="Tet_transcr_reg_TetR-rel_C_sf"/>
</dbReference>
<protein>
    <submittedName>
        <fullName evidence="6">TetR family transcriptional regulator</fullName>
    </submittedName>
</protein>
<evidence type="ECO:0000256" key="3">
    <source>
        <dbReference type="ARBA" id="ARBA00023163"/>
    </source>
</evidence>
<reference evidence="6" key="1">
    <citation type="submission" date="2021-03" db="EMBL/GenBank/DDBJ databases">
        <title>Antimicrobial resistance genes in bacteria isolated from Japanese honey, and their potential for conferring macrolide and lincosamide resistance in the American foulbrood pathogen Paenibacillus larvae.</title>
        <authorList>
            <person name="Okamoto M."/>
            <person name="Kumagai M."/>
            <person name="Kanamori H."/>
            <person name="Takamatsu D."/>
        </authorList>
    </citation>
    <scope>NUCLEOTIDE SEQUENCE</scope>
    <source>
        <strain evidence="6">J2TS6</strain>
    </source>
</reference>
<dbReference type="InterPro" id="IPR001647">
    <property type="entry name" value="HTH_TetR"/>
</dbReference>
<dbReference type="PRINTS" id="PR00455">
    <property type="entry name" value="HTHTETR"/>
</dbReference>
<dbReference type="GO" id="GO:0000976">
    <property type="term" value="F:transcription cis-regulatory region binding"/>
    <property type="evidence" value="ECO:0007669"/>
    <property type="project" value="TreeGrafter"/>
</dbReference>
<dbReference type="InterPro" id="IPR009057">
    <property type="entry name" value="Homeodomain-like_sf"/>
</dbReference>
<proteinExistence type="predicted"/>
<dbReference type="InterPro" id="IPR011075">
    <property type="entry name" value="TetR_C"/>
</dbReference>
<comment type="caution">
    <text evidence="6">The sequence shown here is derived from an EMBL/GenBank/DDBJ whole genome shotgun (WGS) entry which is preliminary data.</text>
</comment>
<gene>
    <name evidence="6" type="ORF">J2TS6_62730</name>
</gene>
<evidence type="ECO:0000256" key="4">
    <source>
        <dbReference type="PROSITE-ProRule" id="PRU00335"/>
    </source>
</evidence>
<keyword evidence="2 4" id="KW-0238">DNA-binding</keyword>
<dbReference type="SUPFAM" id="SSF48498">
    <property type="entry name" value="Tetracyclin repressor-like, C-terminal domain"/>
    <property type="match status" value="1"/>
</dbReference>
<dbReference type="PANTHER" id="PTHR30055:SF148">
    <property type="entry name" value="TETR-FAMILY TRANSCRIPTIONAL REGULATOR"/>
    <property type="match status" value="1"/>
</dbReference>
<dbReference type="Gene3D" id="1.10.10.60">
    <property type="entry name" value="Homeodomain-like"/>
    <property type="match status" value="1"/>
</dbReference>
<evidence type="ECO:0000313" key="6">
    <source>
        <dbReference type="EMBL" id="GIO35132.1"/>
    </source>
</evidence>
<dbReference type="Gene3D" id="1.10.357.10">
    <property type="entry name" value="Tetracycline Repressor, domain 2"/>
    <property type="match status" value="1"/>
</dbReference>
<feature type="domain" description="HTH tetR-type" evidence="5">
    <location>
        <begin position="14"/>
        <end position="74"/>
    </location>
</feature>
<name>A0A919XLD6_9BACL</name>
<evidence type="ECO:0000313" key="7">
    <source>
        <dbReference type="Proteomes" id="UP000679779"/>
    </source>
</evidence>
<evidence type="ECO:0000259" key="5">
    <source>
        <dbReference type="PROSITE" id="PS50977"/>
    </source>
</evidence>
<keyword evidence="1" id="KW-0805">Transcription regulation</keyword>
<dbReference type="Pfam" id="PF00440">
    <property type="entry name" value="TetR_N"/>
    <property type="match status" value="1"/>
</dbReference>
<keyword evidence="3" id="KW-0804">Transcription</keyword>
<dbReference type="PANTHER" id="PTHR30055">
    <property type="entry name" value="HTH-TYPE TRANSCRIPTIONAL REGULATOR RUTR"/>
    <property type="match status" value="1"/>
</dbReference>
<sequence>MGENGKKRGRPRSASTDLLILQATRALMLEFGMNNFSMDDVAARAGVSKPTIYLRWNSKDELITDAFGLAAEQTAIPDTGDALADLRALLENMLASMELSLGSAEVAPHKLVAGMLESPQLLEQYKQNFIAPRRKDYAKILKKGIQKGQIRKDIDEDTLIDLISGAYFYCMLFKPETENPSDWMQKAFTMIQYGISPVN</sequence>
<dbReference type="Proteomes" id="UP000679779">
    <property type="component" value="Unassembled WGS sequence"/>
</dbReference>